<dbReference type="PANTHER" id="PTHR12169">
    <property type="entry name" value="ATPASE N2B"/>
    <property type="match status" value="1"/>
</dbReference>
<dbReference type="InterPro" id="IPR027417">
    <property type="entry name" value="P-loop_NTPase"/>
</dbReference>
<evidence type="ECO:0000256" key="1">
    <source>
        <dbReference type="ARBA" id="ARBA00022741"/>
    </source>
</evidence>
<organism evidence="3 4">
    <name type="scientific">Mycobacterium intracellulare</name>
    <dbReference type="NCBI Taxonomy" id="1767"/>
    <lineage>
        <taxon>Bacteria</taxon>
        <taxon>Bacillati</taxon>
        <taxon>Actinomycetota</taxon>
        <taxon>Actinomycetes</taxon>
        <taxon>Mycobacteriales</taxon>
        <taxon>Mycobacteriaceae</taxon>
        <taxon>Mycobacterium</taxon>
        <taxon>Mycobacterium avium complex (MAC)</taxon>
    </lineage>
</organism>
<name>A0A7R7MVC7_MYCIT</name>
<dbReference type="GO" id="GO:0051301">
    <property type="term" value="P:cell division"/>
    <property type="evidence" value="ECO:0007669"/>
    <property type="project" value="UniProtKB-KW"/>
</dbReference>
<reference evidence="3 4" key="1">
    <citation type="submission" date="2020-12" db="EMBL/GenBank/DDBJ databases">
        <title>Genome sequence of clinical Mycobacterium intracellulare strains.</title>
        <authorList>
            <person name="Tateishi Y."/>
            <person name="Matsumoto S."/>
            <person name="Fukushima Y."/>
            <person name="Nakajima C."/>
            <person name="Suzuki Y."/>
        </authorList>
    </citation>
    <scope>NUCLEOTIDE SEQUENCE [LARGE SCALE GENOMIC DNA]</scope>
    <source>
        <strain evidence="3 4">M018</strain>
    </source>
</reference>
<dbReference type="GO" id="GO:0005524">
    <property type="term" value="F:ATP binding"/>
    <property type="evidence" value="ECO:0007669"/>
    <property type="project" value="UniProtKB-KW"/>
</dbReference>
<dbReference type="Pfam" id="PF03969">
    <property type="entry name" value="AFG1_ATPase"/>
    <property type="match status" value="1"/>
</dbReference>
<protein>
    <submittedName>
        <fullName evidence="3">Cell division protein ZapE</fullName>
    </submittedName>
</protein>
<evidence type="ECO:0000256" key="2">
    <source>
        <dbReference type="ARBA" id="ARBA00022840"/>
    </source>
</evidence>
<keyword evidence="1" id="KW-0547">Nucleotide-binding</keyword>
<keyword evidence="3" id="KW-0132">Cell division</keyword>
<dbReference type="Gene3D" id="3.40.50.300">
    <property type="entry name" value="P-loop containing nucleotide triphosphate hydrolases"/>
    <property type="match status" value="1"/>
</dbReference>
<dbReference type="SUPFAM" id="SSF52540">
    <property type="entry name" value="P-loop containing nucleoside triphosphate hydrolases"/>
    <property type="match status" value="1"/>
</dbReference>
<dbReference type="AlphaFoldDB" id="A0A7R7MVC7"/>
<proteinExistence type="predicted"/>
<accession>A0A7R7MVC7</accession>
<keyword evidence="3" id="KW-0131">Cell cycle</keyword>
<dbReference type="NCBIfam" id="NF040713">
    <property type="entry name" value="ZapE"/>
    <property type="match status" value="1"/>
</dbReference>
<keyword evidence="2" id="KW-0067">ATP-binding</keyword>
<sequence length="377" mass="39996">MGLIAARRYSSCMHGSTSAGVSGAVARLVDRHPTVSPERLIAQLRPPPTFADVSFATYQPDPAEPTQAAAVLACQDFCRQATQRRAGRRKLLGRRQVLPGVGLYLDGGFGVGKTHLLASAYYELPGDGPGGSKGGTPDGPPPKAFATFGELTQLAGVFGFAECVDLLGAYTAVCIDEFELDDPGNTTLIARLLSSLVERGVSVAATSNTLPEQLGEGRFAAQDFLREINTLASIFTTVRIEGPDYRHRGLPPAPQPLSDEQVAARAARVDGATLDDFDALCAHLATMHPSRYLTLIEGVRAVFVTGVHGIDDQNVALRLVSLTDRLYDAGIPVVASGAKLDTIFSEEMLAGGYRKKYLRATSRLLALTAAASSAREP</sequence>
<evidence type="ECO:0000313" key="3">
    <source>
        <dbReference type="EMBL" id="BCP00735.1"/>
    </source>
</evidence>
<dbReference type="InterPro" id="IPR005654">
    <property type="entry name" value="ATPase_AFG1-like"/>
</dbReference>
<dbReference type="GO" id="GO:0016887">
    <property type="term" value="F:ATP hydrolysis activity"/>
    <property type="evidence" value="ECO:0007669"/>
    <property type="project" value="InterPro"/>
</dbReference>
<dbReference type="Proteomes" id="UP000595205">
    <property type="component" value="Chromosome"/>
</dbReference>
<dbReference type="FunFam" id="3.40.50.300:FF:002494">
    <property type="entry name" value="AFG1 family ATPase"/>
    <property type="match status" value="1"/>
</dbReference>
<gene>
    <name evidence="3" type="ORF">MINTM018_35040</name>
</gene>
<dbReference type="RefSeq" id="WP_029383913.1">
    <property type="nucleotide sequence ID" value="NZ_AP024241.1"/>
</dbReference>
<dbReference type="PANTHER" id="PTHR12169:SF6">
    <property type="entry name" value="AFG1-LIKE ATPASE"/>
    <property type="match status" value="1"/>
</dbReference>
<evidence type="ECO:0000313" key="4">
    <source>
        <dbReference type="Proteomes" id="UP000595205"/>
    </source>
</evidence>
<dbReference type="EMBL" id="AP024255">
    <property type="protein sequence ID" value="BCP00735.1"/>
    <property type="molecule type" value="Genomic_DNA"/>
</dbReference>
<dbReference type="GO" id="GO:0005737">
    <property type="term" value="C:cytoplasm"/>
    <property type="evidence" value="ECO:0007669"/>
    <property type="project" value="TreeGrafter"/>
</dbReference>